<name>A0AA35IUY6_SACMI</name>
<gene>
    <name evidence="2" type="primary">SMKI02G2980</name>
    <name evidence="2" type="ORF">SMKI_02G2980</name>
</gene>
<protein>
    <submittedName>
        <fullName evidence="2">Uncharacterized protein</fullName>
    </submittedName>
</protein>
<feature type="region of interest" description="Disordered" evidence="1">
    <location>
        <begin position="58"/>
        <end position="86"/>
    </location>
</feature>
<dbReference type="GeneID" id="80916636"/>
<dbReference type="AlphaFoldDB" id="A0AA35IUY6"/>
<dbReference type="RefSeq" id="XP_056080540.1">
    <property type="nucleotide sequence ID" value="XM_056224441.1"/>
</dbReference>
<dbReference type="Proteomes" id="UP001161438">
    <property type="component" value="Chromosome 2"/>
</dbReference>
<accession>A0AA35IUY6</accession>
<evidence type="ECO:0000313" key="3">
    <source>
        <dbReference type="Proteomes" id="UP001161438"/>
    </source>
</evidence>
<evidence type="ECO:0000256" key="1">
    <source>
        <dbReference type="SAM" id="MobiDB-lite"/>
    </source>
</evidence>
<proteinExistence type="predicted"/>
<evidence type="ECO:0000313" key="2">
    <source>
        <dbReference type="EMBL" id="CAI4037423.1"/>
    </source>
</evidence>
<sequence>MPSLRDLALKRNERLDQLRIRFNQSSVTDKGGSSNLSESVNDSATVRLSDSCNTLEQETIDGEHNKVQQQSSDLKKNKQQPNTDRICETSDLKAKLAPAIEVLEKKTNEKIKGIVNRRILQEASYESDSSH</sequence>
<reference evidence="2" key="1">
    <citation type="submission" date="2022-10" db="EMBL/GenBank/DDBJ databases">
        <authorList>
            <person name="Byrne P K."/>
        </authorList>
    </citation>
    <scope>NUCLEOTIDE SEQUENCE</scope>
    <source>
        <strain evidence="2">IFO1815</strain>
    </source>
</reference>
<dbReference type="EMBL" id="OX365758">
    <property type="protein sequence ID" value="CAI4037423.1"/>
    <property type="molecule type" value="Genomic_DNA"/>
</dbReference>
<feature type="region of interest" description="Disordered" evidence="1">
    <location>
        <begin position="24"/>
        <end position="44"/>
    </location>
</feature>
<organism evidence="2 3">
    <name type="scientific">Saccharomyces mikatae IFO 1815</name>
    <dbReference type="NCBI Taxonomy" id="226126"/>
    <lineage>
        <taxon>Eukaryota</taxon>
        <taxon>Fungi</taxon>
        <taxon>Dikarya</taxon>
        <taxon>Ascomycota</taxon>
        <taxon>Saccharomycotina</taxon>
        <taxon>Saccharomycetes</taxon>
        <taxon>Saccharomycetales</taxon>
        <taxon>Saccharomycetaceae</taxon>
        <taxon>Saccharomyces</taxon>
    </lineage>
</organism>
<keyword evidence="3" id="KW-1185">Reference proteome</keyword>